<dbReference type="Proteomes" id="UP000046393">
    <property type="component" value="Unplaced"/>
</dbReference>
<proteinExistence type="predicted"/>
<sequence>MNCKNLTYLSTTVNAHSLCEIERFHSARIGFDILPTLQNLCVFDSLGIFGHCDKVGCGCNLIGTGRMFILY</sequence>
<accession>A0A0N5AC95</accession>
<keyword evidence="1" id="KW-1185">Reference proteome</keyword>
<dbReference type="AlphaFoldDB" id="A0A0N5AC95"/>
<evidence type="ECO:0000313" key="2">
    <source>
        <dbReference type="WBParaSite" id="SMUV_0000177101-mRNA-1"/>
    </source>
</evidence>
<name>A0A0N5AC95_9BILA</name>
<evidence type="ECO:0000313" key="1">
    <source>
        <dbReference type="Proteomes" id="UP000046393"/>
    </source>
</evidence>
<reference evidence="2" key="1">
    <citation type="submission" date="2017-02" db="UniProtKB">
        <authorList>
            <consortium name="WormBaseParasite"/>
        </authorList>
    </citation>
    <scope>IDENTIFICATION</scope>
</reference>
<organism evidence="1 2">
    <name type="scientific">Syphacia muris</name>
    <dbReference type="NCBI Taxonomy" id="451379"/>
    <lineage>
        <taxon>Eukaryota</taxon>
        <taxon>Metazoa</taxon>
        <taxon>Ecdysozoa</taxon>
        <taxon>Nematoda</taxon>
        <taxon>Chromadorea</taxon>
        <taxon>Rhabditida</taxon>
        <taxon>Spirurina</taxon>
        <taxon>Oxyuridomorpha</taxon>
        <taxon>Oxyuroidea</taxon>
        <taxon>Oxyuridae</taxon>
        <taxon>Syphacia</taxon>
    </lineage>
</organism>
<dbReference type="WBParaSite" id="SMUV_0000177101-mRNA-1">
    <property type="protein sequence ID" value="SMUV_0000177101-mRNA-1"/>
    <property type="gene ID" value="SMUV_0000177101"/>
</dbReference>
<protein>
    <submittedName>
        <fullName evidence="2">Phlebovirus glycoprotein G2 fusion domain-containing protein</fullName>
    </submittedName>
</protein>